<evidence type="ECO:0000259" key="2">
    <source>
        <dbReference type="Pfam" id="PF13490"/>
    </source>
</evidence>
<dbReference type="STRING" id="861299.J421_1435"/>
<evidence type="ECO:0000313" key="3">
    <source>
        <dbReference type="EMBL" id="AHG88972.1"/>
    </source>
</evidence>
<dbReference type="Proteomes" id="UP000019151">
    <property type="component" value="Chromosome"/>
</dbReference>
<accession>W0REV2</accession>
<dbReference type="InterPro" id="IPR041916">
    <property type="entry name" value="Anti_sigma_zinc_sf"/>
</dbReference>
<keyword evidence="1" id="KW-0812">Transmembrane</keyword>
<dbReference type="Pfam" id="PF13490">
    <property type="entry name" value="zf-HC2"/>
    <property type="match status" value="1"/>
</dbReference>
<dbReference type="EMBL" id="CP007128">
    <property type="protein sequence ID" value="AHG88972.1"/>
    <property type="molecule type" value="Genomic_DNA"/>
</dbReference>
<dbReference type="HOGENOM" id="CLU_942526_0_0_0"/>
<organism evidence="3 4">
    <name type="scientific">Gemmatirosa kalamazoonensis</name>
    <dbReference type="NCBI Taxonomy" id="861299"/>
    <lineage>
        <taxon>Bacteria</taxon>
        <taxon>Pseudomonadati</taxon>
        <taxon>Gemmatimonadota</taxon>
        <taxon>Gemmatimonadia</taxon>
        <taxon>Gemmatimonadales</taxon>
        <taxon>Gemmatimonadaceae</taxon>
        <taxon>Gemmatirosa</taxon>
    </lineage>
</organism>
<feature type="transmembrane region" description="Helical" evidence="1">
    <location>
        <begin position="124"/>
        <end position="144"/>
    </location>
</feature>
<dbReference type="InterPro" id="IPR027383">
    <property type="entry name" value="Znf_put"/>
</dbReference>
<keyword evidence="4" id="KW-1185">Reference proteome</keyword>
<dbReference type="eggNOG" id="ENOG50330GQ">
    <property type="taxonomic scope" value="Bacteria"/>
</dbReference>
<dbReference type="AlphaFoldDB" id="W0REV2"/>
<name>W0REV2_9BACT</name>
<feature type="domain" description="Putative zinc-finger" evidence="2">
    <location>
        <begin position="30"/>
        <end position="59"/>
    </location>
</feature>
<sequence>MSEQQGQRAWRWNDPAQEAERRAQHELLIDLLGAYVDEELPPETASQLDAHLVGCARCRREVQLQLAVRDSLGTTPVAPARPALRDRILAATTALPQPTVAPPAPIDFHVEDAAVPRRSTGRRLALWLVAAIVLLGAVLAWRALGGPGGSRVTLLATPTTSVPLLASAAADFRRVASADLPGPARDLEAVRAAVGVPIEPITRPGVRLIGAWTTTLAGEPAAVLAYRWDDRLVVQYIVPEQLFFRHPAVRAAVASHRRLGAVDGTVGLVAWPLAAAGSVLVGEGSPERLSGALAR</sequence>
<protein>
    <recommendedName>
        <fullName evidence="2">Putative zinc-finger domain-containing protein</fullName>
    </recommendedName>
</protein>
<reference evidence="3 4" key="1">
    <citation type="journal article" date="2014" name="Genome Announc.">
        <title>Genome Sequence and Methylome of Soil Bacterium Gemmatirosa kalamazoonensis KBS708T, a Member of the Rarely Cultivated Gemmatimonadetes Phylum.</title>
        <authorList>
            <person name="Debruyn J.M."/>
            <person name="Radosevich M."/>
            <person name="Wommack K.E."/>
            <person name="Polson S.W."/>
            <person name="Hauser L.J."/>
            <person name="Fawaz M.N."/>
            <person name="Korlach J."/>
            <person name="Tsai Y.C."/>
        </authorList>
    </citation>
    <scope>NUCLEOTIDE SEQUENCE [LARGE SCALE GENOMIC DNA]</scope>
    <source>
        <strain evidence="3 4">KBS708</strain>
    </source>
</reference>
<keyword evidence="1" id="KW-1133">Transmembrane helix</keyword>
<dbReference type="RefSeq" id="WP_025410492.1">
    <property type="nucleotide sequence ID" value="NZ_CP007128.1"/>
</dbReference>
<dbReference type="InParanoid" id="W0REV2"/>
<dbReference type="Gene3D" id="1.10.10.1320">
    <property type="entry name" value="Anti-sigma factor, zinc-finger domain"/>
    <property type="match status" value="1"/>
</dbReference>
<evidence type="ECO:0000256" key="1">
    <source>
        <dbReference type="SAM" id="Phobius"/>
    </source>
</evidence>
<evidence type="ECO:0000313" key="4">
    <source>
        <dbReference type="Proteomes" id="UP000019151"/>
    </source>
</evidence>
<keyword evidence="1" id="KW-0472">Membrane</keyword>
<dbReference type="KEGG" id="gba:J421_1435"/>
<proteinExistence type="predicted"/>
<dbReference type="OrthoDB" id="6157964at2"/>
<gene>
    <name evidence="3" type="ORF">J421_1435</name>
</gene>